<sequence>MAKDISLEDRPVPTTDDSTDPALTVPPPDQDLDRARVRSQAARASLEAGEAAVEHAQLALVTHEARVTARRRSLKQARKQIEHDEAALKKLKREKPELDKRLKNARRAAEKALKKARKQEGKYDEAMLRHVVDREKTIDRTLHTV</sequence>
<feature type="region of interest" description="Disordered" evidence="2">
    <location>
        <begin position="1"/>
        <end position="32"/>
    </location>
</feature>
<proteinExistence type="predicted"/>
<gene>
    <name evidence="3" type="ORF">ACIB24_00120</name>
</gene>
<protein>
    <submittedName>
        <fullName evidence="3">Uncharacterized protein</fullName>
    </submittedName>
</protein>
<evidence type="ECO:0000313" key="4">
    <source>
        <dbReference type="Proteomes" id="UP001612915"/>
    </source>
</evidence>
<comment type="caution">
    <text evidence="3">The sequence shown here is derived from an EMBL/GenBank/DDBJ whole genome shotgun (WGS) entry which is preliminary data.</text>
</comment>
<dbReference type="EMBL" id="JBITLV010000001">
    <property type="protein sequence ID" value="MFI7585461.1"/>
    <property type="molecule type" value="Genomic_DNA"/>
</dbReference>
<name>A0ABW8AGH0_9ACTN</name>
<accession>A0ABW8AGH0</accession>
<feature type="coiled-coil region" evidence="1">
    <location>
        <begin position="74"/>
        <end position="129"/>
    </location>
</feature>
<evidence type="ECO:0000256" key="2">
    <source>
        <dbReference type="SAM" id="MobiDB-lite"/>
    </source>
</evidence>
<evidence type="ECO:0000256" key="1">
    <source>
        <dbReference type="SAM" id="Coils"/>
    </source>
</evidence>
<dbReference type="RefSeq" id="WP_398273368.1">
    <property type="nucleotide sequence ID" value="NZ_JBITLV010000001.1"/>
</dbReference>
<feature type="compositionally biased region" description="Basic and acidic residues" evidence="2">
    <location>
        <begin position="1"/>
        <end position="11"/>
    </location>
</feature>
<dbReference type="Proteomes" id="UP001612915">
    <property type="component" value="Unassembled WGS sequence"/>
</dbReference>
<keyword evidence="4" id="KW-1185">Reference proteome</keyword>
<keyword evidence="1" id="KW-0175">Coiled coil</keyword>
<dbReference type="SUPFAM" id="SSF57997">
    <property type="entry name" value="Tropomyosin"/>
    <property type="match status" value="1"/>
</dbReference>
<reference evidence="3 4" key="1">
    <citation type="submission" date="2024-10" db="EMBL/GenBank/DDBJ databases">
        <title>The Natural Products Discovery Center: Release of the First 8490 Sequenced Strains for Exploring Actinobacteria Biosynthetic Diversity.</title>
        <authorList>
            <person name="Kalkreuter E."/>
            <person name="Kautsar S.A."/>
            <person name="Yang D."/>
            <person name="Bader C.D."/>
            <person name="Teijaro C.N."/>
            <person name="Fluegel L."/>
            <person name="Davis C.M."/>
            <person name="Simpson J.R."/>
            <person name="Lauterbach L."/>
            <person name="Steele A.D."/>
            <person name="Gui C."/>
            <person name="Meng S."/>
            <person name="Li G."/>
            <person name="Viehrig K."/>
            <person name="Ye F."/>
            <person name="Su P."/>
            <person name="Kiefer A.F."/>
            <person name="Nichols A."/>
            <person name="Cepeda A.J."/>
            <person name="Yan W."/>
            <person name="Fan B."/>
            <person name="Jiang Y."/>
            <person name="Adhikari A."/>
            <person name="Zheng C.-J."/>
            <person name="Schuster L."/>
            <person name="Cowan T.M."/>
            <person name="Smanski M.J."/>
            <person name="Chevrette M.G."/>
            <person name="De Carvalho L.P.S."/>
            <person name="Shen B."/>
        </authorList>
    </citation>
    <scope>NUCLEOTIDE SEQUENCE [LARGE SCALE GENOMIC DNA]</scope>
    <source>
        <strain evidence="3 4">NPDC049639</strain>
    </source>
</reference>
<evidence type="ECO:0000313" key="3">
    <source>
        <dbReference type="EMBL" id="MFI7585461.1"/>
    </source>
</evidence>
<organism evidence="3 4">
    <name type="scientific">Spongisporangium articulatum</name>
    <dbReference type="NCBI Taxonomy" id="3362603"/>
    <lineage>
        <taxon>Bacteria</taxon>
        <taxon>Bacillati</taxon>
        <taxon>Actinomycetota</taxon>
        <taxon>Actinomycetes</taxon>
        <taxon>Kineosporiales</taxon>
        <taxon>Kineosporiaceae</taxon>
        <taxon>Spongisporangium</taxon>
    </lineage>
</organism>